<dbReference type="Proteomes" id="UP001595955">
    <property type="component" value="Unassembled WGS sequence"/>
</dbReference>
<dbReference type="RefSeq" id="WP_122823102.1">
    <property type="nucleotide sequence ID" value="NZ_CP033325.1"/>
</dbReference>
<evidence type="ECO:0008006" key="4">
    <source>
        <dbReference type="Google" id="ProtNLM"/>
    </source>
</evidence>
<evidence type="ECO:0000313" key="2">
    <source>
        <dbReference type="EMBL" id="MFC4553870.1"/>
    </source>
</evidence>
<gene>
    <name evidence="2" type="ORF">ACFO3F_01295</name>
</gene>
<feature type="transmembrane region" description="Helical" evidence="1">
    <location>
        <begin position="17"/>
        <end position="35"/>
    </location>
</feature>
<keyword evidence="1" id="KW-0472">Membrane</keyword>
<keyword evidence="3" id="KW-1185">Reference proteome</keyword>
<protein>
    <recommendedName>
        <fullName evidence="4">DUF998 domain-containing protein</fullName>
    </recommendedName>
</protein>
<reference evidence="3" key="1">
    <citation type="journal article" date="2019" name="Int. J. Syst. Evol. Microbiol.">
        <title>The Global Catalogue of Microorganisms (GCM) 10K type strain sequencing project: providing services to taxonomists for standard genome sequencing and annotation.</title>
        <authorList>
            <consortium name="The Broad Institute Genomics Platform"/>
            <consortium name="The Broad Institute Genome Sequencing Center for Infectious Disease"/>
            <person name="Wu L."/>
            <person name="Ma J."/>
        </authorList>
    </citation>
    <scope>NUCLEOTIDE SEQUENCE [LARGE SCALE GENOMIC DNA]</scope>
    <source>
        <strain evidence="3">JCM 3369</strain>
    </source>
</reference>
<name>A0ABV9D559_9MICO</name>
<organism evidence="2 3">
    <name type="scientific">Georgenia faecalis</name>
    <dbReference type="NCBI Taxonomy" id="2483799"/>
    <lineage>
        <taxon>Bacteria</taxon>
        <taxon>Bacillati</taxon>
        <taxon>Actinomycetota</taxon>
        <taxon>Actinomycetes</taxon>
        <taxon>Micrococcales</taxon>
        <taxon>Bogoriellaceae</taxon>
        <taxon>Georgenia</taxon>
    </lineage>
</organism>
<evidence type="ECO:0000313" key="3">
    <source>
        <dbReference type="Proteomes" id="UP001595955"/>
    </source>
</evidence>
<keyword evidence="1" id="KW-0812">Transmembrane</keyword>
<proteinExistence type="predicted"/>
<sequence length="109" mass="11530">MDVSPLDHTHVIRRRPAMWIVLVYALAAWAAGVAINHADLATMTTSGLEHYNGAEQARMTEHGIWLLSTCVHYGVAALALGTVATVALIVSRTGAVIVPTAPVATTTSR</sequence>
<dbReference type="EMBL" id="JBHSGF010000001">
    <property type="protein sequence ID" value="MFC4553870.1"/>
    <property type="molecule type" value="Genomic_DNA"/>
</dbReference>
<keyword evidence="1" id="KW-1133">Transmembrane helix</keyword>
<accession>A0ABV9D559</accession>
<comment type="caution">
    <text evidence="2">The sequence shown here is derived from an EMBL/GenBank/DDBJ whole genome shotgun (WGS) entry which is preliminary data.</text>
</comment>
<evidence type="ECO:0000256" key="1">
    <source>
        <dbReference type="SAM" id="Phobius"/>
    </source>
</evidence>
<feature type="transmembrane region" description="Helical" evidence="1">
    <location>
        <begin position="64"/>
        <end position="90"/>
    </location>
</feature>